<keyword evidence="2" id="KW-1185">Reference proteome</keyword>
<sequence length="233" mass="27296">MHTIMNDLPYSFVDAVAHLLSEDDVEICHALSSDLWRCVAEKHVEKRVNFEADVIQTDEGLSLRTNDGVSFDRIFNSPNSKYVRLFFYYLADQSTSDTVLDPTMLEQFFAKMNRLPIVGLDHSHFIENSAFWYKLPVRGISLNDDSPQEMIRYHLFENELLEQVHVWRAVSICDVMLQLVESFYYGEMQERQSTENEIDDLEELGFVRDFRGGYERIMERIINGKPKKITFLC</sequence>
<reference evidence="1 2" key="1">
    <citation type="journal article" date="2015" name="Genome Biol.">
        <title>Comparative genomics of Steinernema reveals deeply conserved gene regulatory networks.</title>
        <authorList>
            <person name="Dillman A.R."/>
            <person name="Macchietto M."/>
            <person name="Porter C.F."/>
            <person name="Rogers A."/>
            <person name="Williams B."/>
            <person name="Antoshechkin I."/>
            <person name="Lee M.M."/>
            <person name="Goodwin Z."/>
            <person name="Lu X."/>
            <person name="Lewis E.E."/>
            <person name="Goodrich-Blair H."/>
            <person name="Stock S.P."/>
            <person name="Adams B.J."/>
            <person name="Sternberg P.W."/>
            <person name="Mortazavi A."/>
        </authorList>
    </citation>
    <scope>NUCLEOTIDE SEQUENCE [LARGE SCALE GENOMIC DNA]</scope>
    <source>
        <strain evidence="1 2">ALL</strain>
    </source>
</reference>
<dbReference type="EMBL" id="AZBU02000002">
    <property type="protein sequence ID" value="TKR95605.1"/>
    <property type="molecule type" value="Genomic_DNA"/>
</dbReference>
<evidence type="ECO:0008006" key="3">
    <source>
        <dbReference type="Google" id="ProtNLM"/>
    </source>
</evidence>
<organism evidence="1 2">
    <name type="scientific">Steinernema carpocapsae</name>
    <name type="common">Entomopathogenic nematode</name>
    <dbReference type="NCBI Taxonomy" id="34508"/>
    <lineage>
        <taxon>Eukaryota</taxon>
        <taxon>Metazoa</taxon>
        <taxon>Ecdysozoa</taxon>
        <taxon>Nematoda</taxon>
        <taxon>Chromadorea</taxon>
        <taxon>Rhabditida</taxon>
        <taxon>Tylenchina</taxon>
        <taxon>Panagrolaimomorpha</taxon>
        <taxon>Strongyloidoidea</taxon>
        <taxon>Steinernematidae</taxon>
        <taxon>Steinernema</taxon>
    </lineage>
</organism>
<evidence type="ECO:0000313" key="1">
    <source>
        <dbReference type="EMBL" id="TKR95605.1"/>
    </source>
</evidence>
<accession>A0A4V6A6P4</accession>
<dbReference type="Proteomes" id="UP000298663">
    <property type="component" value="Unassembled WGS sequence"/>
</dbReference>
<dbReference type="AlphaFoldDB" id="A0A4V6A6P4"/>
<comment type="caution">
    <text evidence="1">The sequence shown here is derived from an EMBL/GenBank/DDBJ whole genome shotgun (WGS) entry which is preliminary data.</text>
</comment>
<gene>
    <name evidence="1" type="ORF">L596_009748</name>
</gene>
<name>A0A4V6A6P4_STECR</name>
<protein>
    <recommendedName>
        <fullName evidence="3">F-box domain-containing protein</fullName>
    </recommendedName>
</protein>
<proteinExistence type="predicted"/>
<reference evidence="1 2" key="2">
    <citation type="journal article" date="2019" name="G3 (Bethesda)">
        <title>Hybrid Assembly of the Genome of the Entomopathogenic Nematode Steinernema carpocapsae Identifies the X-Chromosome.</title>
        <authorList>
            <person name="Serra L."/>
            <person name="Macchietto M."/>
            <person name="Macias-Munoz A."/>
            <person name="McGill C.J."/>
            <person name="Rodriguez I.M."/>
            <person name="Rodriguez B."/>
            <person name="Murad R."/>
            <person name="Mortazavi A."/>
        </authorList>
    </citation>
    <scope>NUCLEOTIDE SEQUENCE [LARGE SCALE GENOMIC DNA]</scope>
    <source>
        <strain evidence="1 2">ALL</strain>
    </source>
</reference>
<evidence type="ECO:0000313" key="2">
    <source>
        <dbReference type="Proteomes" id="UP000298663"/>
    </source>
</evidence>